<dbReference type="SUPFAM" id="SSF69118">
    <property type="entry name" value="AhpD-like"/>
    <property type="match status" value="1"/>
</dbReference>
<organism evidence="2 3">
    <name type="scientific">Pichia californica</name>
    <dbReference type="NCBI Taxonomy" id="460514"/>
    <lineage>
        <taxon>Eukaryota</taxon>
        <taxon>Fungi</taxon>
        <taxon>Dikarya</taxon>
        <taxon>Ascomycota</taxon>
        <taxon>Saccharomycotina</taxon>
        <taxon>Pichiomycetes</taxon>
        <taxon>Pichiales</taxon>
        <taxon>Pichiaceae</taxon>
        <taxon>Pichia</taxon>
    </lineage>
</organism>
<dbReference type="PANTHER" id="PTHR28180">
    <property type="entry name" value="CONSERVED MITOCHONDRIAL PROTEIN-RELATED"/>
    <property type="match status" value="1"/>
</dbReference>
<dbReference type="AlphaFoldDB" id="A0A9P6WLQ9"/>
<dbReference type="InterPro" id="IPR029032">
    <property type="entry name" value="AhpD-like"/>
</dbReference>
<evidence type="ECO:0000313" key="3">
    <source>
        <dbReference type="Proteomes" id="UP000697127"/>
    </source>
</evidence>
<dbReference type="InterPro" id="IPR003779">
    <property type="entry name" value="CMD-like"/>
</dbReference>
<comment type="caution">
    <text evidence="2">The sequence shown here is derived from an EMBL/GenBank/DDBJ whole genome shotgun (WGS) entry which is preliminary data.</text>
</comment>
<accession>A0A9P6WLQ9</accession>
<keyword evidence="3" id="KW-1185">Reference proteome</keyword>
<dbReference type="Gene3D" id="1.20.1290.10">
    <property type="entry name" value="AhpD-like"/>
    <property type="match status" value="1"/>
</dbReference>
<reference evidence="2" key="1">
    <citation type="submission" date="2020-11" db="EMBL/GenBank/DDBJ databases">
        <title>Kefir isolates.</title>
        <authorList>
            <person name="Marcisauskas S."/>
            <person name="Kim Y."/>
            <person name="Blasche S."/>
        </authorList>
    </citation>
    <scope>NUCLEOTIDE SEQUENCE</scope>
    <source>
        <strain evidence="2">Olga-1</strain>
    </source>
</reference>
<proteinExistence type="predicted"/>
<sequence>MILNAQRLQKLATWEHLNDSWYLIATVTLTVCNMPQEIPKLYHYAMHTKNMNETPNIELYNKINKILEKFADIKATGKDINFNPYEDEFIGKNKDKEMMVNSIYYETSDKMRESILKTAALSGLPKAINSMMILKDNTPLILRSNNSIPNRKKIQSWEDYEEMQKRGEDYWNKVYTKISNRVTNQMSSSYPDLWNYTIENVYSPLLSFNEVLTPKETSLVVIASLVPQDVNPQLKGHLKGAINSGVPINQVRAARDLAVELGGWCDVKWKSEVAQV</sequence>
<dbReference type="GO" id="GO:0051920">
    <property type="term" value="F:peroxiredoxin activity"/>
    <property type="evidence" value="ECO:0007669"/>
    <property type="project" value="InterPro"/>
</dbReference>
<dbReference type="PANTHER" id="PTHR28180:SF2">
    <property type="entry name" value="PEROXISOMAL PROTEIN 2"/>
    <property type="match status" value="1"/>
</dbReference>
<dbReference type="OrthoDB" id="5537330at2759"/>
<dbReference type="Proteomes" id="UP000697127">
    <property type="component" value="Unassembled WGS sequence"/>
</dbReference>
<protein>
    <recommendedName>
        <fullName evidence="1">Carboxymuconolactone decarboxylase-like domain-containing protein</fullName>
    </recommendedName>
</protein>
<name>A0A9P6WLQ9_9ASCO</name>
<dbReference type="Pfam" id="PF02627">
    <property type="entry name" value="CMD"/>
    <property type="match status" value="1"/>
</dbReference>
<gene>
    <name evidence="2" type="ORF">C6P40_005217</name>
</gene>
<feature type="domain" description="Carboxymuconolactone decarboxylase-like" evidence="1">
    <location>
        <begin position="207"/>
        <end position="273"/>
    </location>
</feature>
<evidence type="ECO:0000313" key="2">
    <source>
        <dbReference type="EMBL" id="KAG0689322.1"/>
    </source>
</evidence>
<dbReference type="EMBL" id="PUHW01000087">
    <property type="protein sequence ID" value="KAG0689322.1"/>
    <property type="molecule type" value="Genomic_DNA"/>
</dbReference>
<evidence type="ECO:0000259" key="1">
    <source>
        <dbReference type="Pfam" id="PF02627"/>
    </source>
</evidence>
<dbReference type="InterPro" id="IPR052999">
    <property type="entry name" value="PTS1_Protein"/>
</dbReference>